<dbReference type="AlphaFoldDB" id="A0AAE9IX24"/>
<proteinExistence type="predicted"/>
<keyword evidence="1" id="KW-0732">Signal</keyword>
<dbReference type="Proteomes" id="UP000827892">
    <property type="component" value="Chromosome II"/>
</dbReference>
<evidence type="ECO:0000313" key="3">
    <source>
        <dbReference type="Proteomes" id="UP000827892"/>
    </source>
</evidence>
<protein>
    <submittedName>
        <fullName evidence="2">Uncharacterized protein</fullName>
    </submittedName>
</protein>
<name>A0AAE9IX24_CAEBR</name>
<reference evidence="2 3" key="1">
    <citation type="submission" date="2022-05" db="EMBL/GenBank/DDBJ databases">
        <title>Chromosome-level reference genomes for two strains of Caenorhabditis briggsae: an improved platform for comparative genomics.</title>
        <authorList>
            <person name="Stevens L."/>
            <person name="Andersen E.C."/>
        </authorList>
    </citation>
    <scope>NUCLEOTIDE SEQUENCE [LARGE SCALE GENOMIC DNA]</scope>
    <source>
        <strain evidence="2">QX1410_ONT</strain>
        <tissue evidence="2">Whole-organism</tissue>
    </source>
</reference>
<evidence type="ECO:0000313" key="2">
    <source>
        <dbReference type="EMBL" id="ULU08634.1"/>
    </source>
</evidence>
<gene>
    <name evidence="2" type="ORF">L3Y34_019677</name>
</gene>
<accession>A0AAE9IX24</accession>
<feature type="chain" id="PRO_5042226421" evidence="1">
    <location>
        <begin position="19"/>
        <end position="199"/>
    </location>
</feature>
<dbReference type="EMBL" id="CP090892">
    <property type="protein sequence ID" value="ULU08634.1"/>
    <property type="molecule type" value="Genomic_DNA"/>
</dbReference>
<organism evidence="2 3">
    <name type="scientific">Caenorhabditis briggsae</name>
    <dbReference type="NCBI Taxonomy" id="6238"/>
    <lineage>
        <taxon>Eukaryota</taxon>
        <taxon>Metazoa</taxon>
        <taxon>Ecdysozoa</taxon>
        <taxon>Nematoda</taxon>
        <taxon>Chromadorea</taxon>
        <taxon>Rhabditida</taxon>
        <taxon>Rhabditina</taxon>
        <taxon>Rhabditomorpha</taxon>
        <taxon>Rhabditoidea</taxon>
        <taxon>Rhabditidae</taxon>
        <taxon>Peloderinae</taxon>
        <taxon>Caenorhabditis</taxon>
    </lineage>
</organism>
<sequence>MRLPTFFYTSLLPLFSFAFEIHPKEELRKCFSCSVFTFINSKLVCANPSFCYADFCYSYLLSDGRSMFLSGCAEDVSDYNIRAYDDHLMCHTRGAVGLCVCSSAQPSCHDLWPTPKNSASPGPKNMTTHIKWIDTDVHQINAISHVSFQRVTGFSADYARSRVGQMRVEHFPEQFPGSPVSSAPTLSVFIVFLATVILF</sequence>
<evidence type="ECO:0000256" key="1">
    <source>
        <dbReference type="SAM" id="SignalP"/>
    </source>
</evidence>
<feature type="signal peptide" evidence="1">
    <location>
        <begin position="1"/>
        <end position="18"/>
    </location>
</feature>